<dbReference type="AlphaFoldDB" id="A0A9N9GK29"/>
<feature type="region of interest" description="Disordered" evidence="1">
    <location>
        <begin position="271"/>
        <end position="292"/>
    </location>
</feature>
<name>A0A9N9GK29_9GLOM</name>
<feature type="region of interest" description="Disordered" evidence="1">
    <location>
        <begin position="541"/>
        <end position="567"/>
    </location>
</feature>
<evidence type="ECO:0000313" key="2">
    <source>
        <dbReference type="EMBL" id="CAG8611623.1"/>
    </source>
</evidence>
<dbReference type="EMBL" id="CAJVPS010005134">
    <property type="protein sequence ID" value="CAG8611623.1"/>
    <property type="molecule type" value="Genomic_DNA"/>
</dbReference>
<feature type="compositionally biased region" description="Basic and acidic residues" evidence="1">
    <location>
        <begin position="212"/>
        <end position="221"/>
    </location>
</feature>
<evidence type="ECO:0000256" key="1">
    <source>
        <dbReference type="SAM" id="MobiDB-lite"/>
    </source>
</evidence>
<protein>
    <submittedName>
        <fullName evidence="2">248_t:CDS:1</fullName>
    </submittedName>
</protein>
<dbReference type="OrthoDB" id="10479634at2759"/>
<feature type="region of interest" description="Disordered" evidence="1">
    <location>
        <begin position="326"/>
        <end position="362"/>
    </location>
</feature>
<feature type="compositionally biased region" description="Polar residues" evidence="1">
    <location>
        <begin position="98"/>
        <end position="109"/>
    </location>
</feature>
<feature type="compositionally biased region" description="Polar residues" evidence="1">
    <location>
        <begin position="144"/>
        <end position="159"/>
    </location>
</feature>
<keyword evidence="3" id="KW-1185">Reference proteome</keyword>
<feature type="compositionally biased region" description="Basic and acidic residues" evidence="1">
    <location>
        <begin position="85"/>
        <end position="97"/>
    </location>
</feature>
<feature type="compositionally biased region" description="Polar residues" evidence="1">
    <location>
        <begin position="222"/>
        <end position="235"/>
    </location>
</feature>
<evidence type="ECO:0000313" key="3">
    <source>
        <dbReference type="Proteomes" id="UP000789508"/>
    </source>
</evidence>
<feature type="region of interest" description="Disordered" evidence="1">
    <location>
        <begin position="17"/>
        <end position="46"/>
    </location>
</feature>
<sequence length="567" mass="64310">MNRRKSQAQVYRSWNALALDLPSKPGEPEPEEPEIKPTKSAWRPPPGVLVKEVIGQKAPRQIAEWRYSNAFALNKVSDILREKTFHESEQKQRKENLDTSSARSEQQNDWDLVEAKKLQTNWNASEHDNNWDSSIDDNDSWNSVTAKKQQNTSVQPEQTAWTLTDEPKEINHISPVVNTTLGAFSQIKHDETNTWNEEKFNHLVQSAPQKDVPSKTKHMDNTLRSSETRQSQENVTKIKASNEKTQIRGSKVKIAGSKIVIASSIDTRVSKIDDKNSGTSDTNKDTSLITPIEASPQVDQFFNDTKIEPKENPDYLKSNLLKTAVQSAEQESSRNAKYSPTVTLTQPSSKPKDKKVQKSSAKVDSKDPFQFLIDENFFFHGDQNTNVNKAEKSVFGWGSEFKHEENWPNFNQPLIESESSDEESVKSNSSTKELQSPVSPNLIDSFNVPPLINKPTTATTPNQKKPPEIKNPLRATIQSPESKTVASYIFYNSTFVKENSVLVNLDDDQSASSPPKQPPKKESEDFLQELAKLDWKSFLPIPDPDSIKWAKPTDREQKRKKKEVRRN</sequence>
<accession>A0A9N9GK29</accession>
<comment type="caution">
    <text evidence="2">The sequence shown here is derived from an EMBL/GenBank/DDBJ whole genome shotgun (WGS) entry which is preliminary data.</text>
</comment>
<organism evidence="2 3">
    <name type="scientific">Ambispora leptoticha</name>
    <dbReference type="NCBI Taxonomy" id="144679"/>
    <lineage>
        <taxon>Eukaryota</taxon>
        <taxon>Fungi</taxon>
        <taxon>Fungi incertae sedis</taxon>
        <taxon>Mucoromycota</taxon>
        <taxon>Glomeromycotina</taxon>
        <taxon>Glomeromycetes</taxon>
        <taxon>Archaeosporales</taxon>
        <taxon>Ambisporaceae</taxon>
        <taxon>Ambispora</taxon>
    </lineage>
</organism>
<feature type="compositionally biased region" description="Polar residues" evidence="1">
    <location>
        <begin position="326"/>
        <end position="349"/>
    </location>
</feature>
<feature type="compositionally biased region" description="Basic residues" evidence="1">
    <location>
        <begin position="558"/>
        <end position="567"/>
    </location>
</feature>
<feature type="compositionally biased region" description="Polar residues" evidence="1">
    <location>
        <begin position="431"/>
        <end position="444"/>
    </location>
</feature>
<feature type="compositionally biased region" description="Basic and acidic residues" evidence="1">
    <location>
        <begin position="350"/>
        <end position="362"/>
    </location>
</feature>
<feature type="compositionally biased region" description="Polar residues" evidence="1">
    <location>
        <begin position="454"/>
        <end position="463"/>
    </location>
</feature>
<reference evidence="2" key="1">
    <citation type="submission" date="2021-06" db="EMBL/GenBank/DDBJ databases">
        <authorList>
            <person name="Kallberg Y."/>
            <person name="Tangrot J."/>
            <person name="Rosling A."/>
        </authorList>
    </citation>
    <scope>NUCLEOTIDE SEQUENCE</scope>
    <source>
        <strain evidence="2">FL130A</strain>
    </source>
</reference>
<feature type="compositionally biased region" description="Polar residues" evidence="1">
    <location>
        <begin position="277"/>
        <end position="289"/>
    </location>
</feature>
<feature type="compositionally biased region" description="Basic and acidic residues" evidence="1">
    <location>
        <begin position="545"/>
        <end position="557"/>
    </location>
</feature>
<dbReference type="Proteomes" id="UP000789508">
    <property type="component" value="Unassembled WGS sequence"/>
</dbReference>
<proteinExistence type="predicted"/>
<gene>
    <name evidence="2" type="ORF">ALEPTO_LOCUS8585</name>
</gene>
<feature type="region of interest" description="Disordered" evidence="1">
    <location>
        <begin position="85"/>
        <end position="159"/>
    </location>
</feature>
<feature type="region of interest" description="Disordered" evidence="1">
    <location>
        <begin position="411"/>
        <end position="477"/>
    </location>
</feature>
<feature type="region of interest" description="Disordered" evidence="1">
    <location>
        <begin position="205"/>
        <end position="239"/>
    </location>
</feature>